<dbReference type="InterPro" id="IPR008274">
    <property type="entry name" value="AldOxase/xan_DH_MoCoBD1"/>
</dbReference>
<dbReference type="Gene3D" id="3.90.1170.50">
    <property type="entry name" value="Aldehyde oxidase/xanthine dehydrogenase, a/b hammerhead"/>
    <property type="match status" value="2"/>
</dbReference>
<name>A0ABS7I915_9HYPH</name>
<dbReference type="PANTHER" id="PTHR47495:SF2">
    <property type="entry name" value="ALDEHYDE DEHYDROGENASE"/>
    <property type="match status" value="1"/>
</dbReference>
<reference evidence="3 4" key="1">
    <citation type="submission" date="2020-04" db="EMBL/GenBank/DDBJ databases">
        <title>Global-level population genomics: horizontal gene transfer, symbiosis and evolution in Rhizobia.</title>
        <authorList>
            <person name="Gai Y."/>
        </authorList>
    </citation>
    <scope>NUCLEOTIDE SEQUENCE [LARGE SCALE GENOMIC DNA]</scope>
    <source>
        <strain evidence="3 4">BLR33</strain>
    </source>
</reference>
<dbReference type="InterPro" id="IPR000674">
    <property type="entry name" value="Ald_Oxase/Xan_DH_a/b"/>
</dbReference>
<evidence type="ECO:0000313" key="4">
    <source>
        <dbReference type="Proteomes" id="UP000770629"/>
    </source>
</evidence>
<dbReference type="InterPro" id="IPR052516">
    <property type="entry name" value="N-heterocyclic_Hydroxylase"/>
</dbReference>
<evidence type="ECO:0000256" key="1">
    <source>
        <dbReference type="SAM" id="SignalP"/>
    </source>
</evidence>
<keyword evidence="1" id="KW-0732">Signal</keyword>
<feature type="signal peptide" evidence="1">
    <location>
        <begin position="1"/>
        <end position="34"/>
    </location>
</feature>
<dbReference type="PIRSF" id="PIRSF036389">
    <property type="entry name" value="IOR_B"/>
    <property type="match status" value="1"/>
</dbReference>
<dbReference type="RefSeq" id="WP_221118497.1">
    <property type="nucleotide sequence ID" value="NZ_JABDYF010000001.1"/>
</dbReference>
<comment type="caution">
    <text evidence="3">The sequence shown here is derived from an EMBL/GenBank/DDBJ whole genome shotgun (WGS) entry which is preliminary data.</text>
</comment>
<keyword evidence="4" id="KW-1185">Reference proteome</keyword>
<dbReference type="Gene3D" id="3.30.365.10">
    <property type="entry name" value="Aldehyde oxidase/xanthine dehydrogenase, molybdopterin binding domain"/>
    <property type="match status" value="4"/>
</dbReference>
<dbReference type="Pfam" id="PF02738">
    <property type="entry name" value="MoCoBD_1"/>
    <property type="match status" value="1"/>
</dbReference>
<sequence>MTALPKFEVTRRWFLASLGSAAVVSGFLPNSAYAAVPAVPPLHGGYSPTMWYTVHGDGKIVVHVPLAEMGQHVGTALARIVAEELEADWEHVEVVHVDPDPKWGYMITGGSWSVNQKFLLLSRAGAAGRTAFIEAGAMMLGAAPSECSARASRVVFGDKSVSYGDIVSAGAITRTFSEEELKGIKLKPPHERRLLNGAFAARDIPAKVNGQAVFGIDRSVEGMLFARPVMPPTRYGSKITSWSDARAKAVPGYIRTVEIEDPSDTCQGWLVVVAEDWPAASEAVELLDVQYQAGSSSQIGEDAIIAEGLRLVNQPDGGSLFYQSGDVSELASPDAFEAVYITHTALQMPLEPLNALVWHDGDLWRIHTSDQHPSASHPLVARALGVLPEKVAMESSYLGGGFGRRLFCEFIVPAALTAKAMGQPVKLVFSRTDDSKLCQPRSPTVQLIRSRTNGDGTLASYEYRGAAAWPTHAQNPAFLSDAVDKKGKIDAFAISGADHWYDAAVQSIRTMRNEVAHDVFLPGYLRSVSAGYTTWAVETYIDELAYKLGRDPAQYRRSLLTKQGRNSGEAPQSVGGAQRLRDVLDKVIAKSGWADRSQLADGEGMGIALGTGQERTMPTWSATVARVAVDRSTGKVSVKRLVSVVDAGVLVHPDGALAQVEGGMLWGLSLALHEGTEFENGLPRDLNFNSYTPVRMQDVPDVEIEFVANDHMPVGLGEPGVITVAPAIGNAIFHATGARLRELPIRPDAVLKALEV</sequence>
<evidence type="ECO:0000313" key="3">
    <source>
        <dbReference type="EMBL" id="MBX5088332.1"/>
    </source>
</evidence>
<dbReference type="InterPro" id="IPR006311">
    <property type="entry name" value="TAT_signal"/>
</dbReference>
<evidence type="ECO:0000259" key="2">
    <source>
        <dbReference type="SMART" id="SM01008"/>
    </source>
</evidence>
<dbReference type="InterPro" id="IPR046867">
    <property type="entry name" value="AldOxase/xan_DH_MoCoBD2"/>
</dbReference>
<protein>
    <submittedName>
        <fullName evidence="3">Xanthine dehydrogenase family protein molybdopterin-binding subunit</fullName>
    </submittedName>
</protein>
<dbReference type="InterPro" id="IPR012368">
    <property type="entry name" value="OxRdtase_Mopterin-bd_su_IorB"/>
</dbReference>
<feature type="domain" description="Aldehyde oxidase/xanthine dehydrogenase a/b hammerhead" evidence="2">
    <location>
        <begin position="209"/>
        <end position="295"/>
    </location>
</feature>
<dbReference type="Proteomes" id="UP000770629">
    <property type="component" value="Unassembled WGS sequence"/>
</dbReference>
<accession>A0ABS7I915</accession>
<feature type="chain" id="PRO_5047369917" evidence="1">
    <location>
        <begin position="35"/>
        <end position="756"/>
    </location>
</feature>
<dbReference type="Pfam" id="PF20256">
    <property type="entry name" value="MoCoBD_2"/>
    <property type="match status" value="2"/>
</dbReference>
<dbReference type="SUPFAM" id="SSF56003">
    <property type="entry name" value="Molybdenum cofactor-binding domain"/>
    <property type="match status" value="2"/>
</dbReference>
<dbReference type="PANTHER" id="PTHR47495">
    <property type="entry name" value="ALDEHYDE DEHYDROGENASE"/>
    <property type="match status" value="1"/>
</dbReference>
<organism evidence="3 4">
    <name type="scientific">Rhizobium lentis</name>
    <dbReference type="NCBI Taxonomy" id="1138194"/>
    <lineage>
        <taxon>Bacteria</taxon>
        <taxon>Pseudomonadati</taxon>
        <taxon>Pseudomonadota</taxon>
        <taxon>Alphaproteobacteria</taxon>
        <taxon>Hyphomicrobiales</taxon>
        <taxon>Rhizobiaceae</taxon>
        <taxon>Rhizobium/Agrobacterium group</taxon>
        <taxon>Rhizobium</taxon>
    </lineage>
</organism>
<gene>
    <name evidence="3" type="ORF">HJB60_03965</name>
</gene>
<dbReference type="InterPro" id="IPR036856">
    <property type="entry name" value="Ald_Oxase/Xan_DH_a/b_sf"/>
</dbReference>
<dbReference type="SMART" id="SM01008">
    <property type="entry name" value="Ald_Xan_dh_C"/>
    <property type="match status" value="1"/>
</dbReference>
<dbReference type="EMBL" id="JABDYF010000001">
    <property type="protein sequence ID" value="MBX5088332.1"/>
    <property type="molecule type" value="Genomic_DNA"/>
</dbReference>
<proteinExistence type="predicted"/>
<dbReference type="SUPFAM" id="SSF54665">
    <property type="entry name" value="CO dehydrogenase molybdoprotein N-domain-like"/>
    <property type="match status" value="1"/>
</dbReference>
<dbReference type="InterPro" id="IPR037165">
    <property type="entry name" value="AldOxase/xan_DH_Mopterin-bd_sf"/>
</dbReference>
<dbReference type="PROSITE" id="PS51318">
    <property type="entry name" value="TAT"/>
    <property type="match status" value="1"/>
</dbReference>